<keyword evidence="2" id="KW-1185">Reference proteome</keyword>
<accession>A0ACC0Q965</accession>
<proteinExistence type="predicted"/>
<evidence type="ECO:0000313" key="1">
    <source>
        <dbReference type="EMBL" id="KAI8573804.1"/>
    </source>
</evidence>
<gene>
    <name evidence="1" type="ORF">RHMOL_Rhmol01G0304000</name>
</gene>
<protein>
    <submittedName>
        <fullName evidence="1">Uncharacterized protein</fullName>
    </submittedName>
</protein>
<dbReference type="Proteomes" id="UP001062846">
    <property type="component" value="Chromosome 1"/>
</dbReference>
<comment type="caution">
    <text evidence="1">The sequence shown here is derived from an EMBL/GenBank/DDBJ whole genome shotgun (WGS) entry which is preliminary data.</text>
</comment>
<reference evidence="1" key="1">
    <citation type="submission" date="2022-02" db="EMBL/GenBank/DDBJ databases">
        <title>Plant Genome Project.</title>
        <authorList>
            <person name="Zhang R.-G."/>
        </authorList>
    </citation>
    <scope>NUCLEOTIDE SEQUENCE</scope>
    <source>
        <strain evidence="1">AT1</strain>
    </source>
</reference>
<sequence>MLPFLMYPLIPMSISTSFSLSPLITQTRHLLPLLMVISIFSVKAHHPNVKLVKSLGSDLYNNYVYFNSPSITS</sequence>
<organism evidence="1 2">
    <name type="scientific">Rhododendron molle</name>
    <name type="common">Chinese azalea</name>
    <name type="synonym">Azalea mollis</name>
    <dbReference type="NCBI Taxonomy" id="49168"/>
    <lineage>
        <taxon>Eukaryota</taxon>
        <taxon>Viridiplantae</taxon>
        <taxon>Streptophyta</taxon>
        <taxon>Embryophyta</taxon>
        <taxon>Tracheophyta</taxon>
        <taxon>Spermatophyta</taxon>
        <taxon>Magnoliopsida</taxon>
        <taxon>eudicotyledons</taxon>
        <taxon>Gunneridae</taxon>
        <taxon>Pentapetalae</taxon>
        <taxon>asterids</taxon>
        <taxon>Ericales</taxon>
        <taxon>Ericaceae</taxon>
        <taxon>Ericoideae</taxon>
        <taxon>Rhodoreae</taxon>
        <taxon>Rhododendron</taxon>
    </lineage>
</organism>
<dbReference type="EMBL" id="CM046388">
    <property type="protein sequence ID" value="KAI8573804.1"/>
    <property type="molecule type" value="Genomic_DNA"/>
</dbReference>
<evidence type="ECO:0000313" key="2">
    <source>
        <dbReference type="Proteomes" id="UP001062846"/>
    </source>
</evidence>
<name>A0ACC0Q965_RHOML</name>